<dbReference type="GO" id="GO:0034707">
    <property type="term" value="C:chloride channel complex"/>
    <property type="evidence" value="ECO:0007669"/>
    <property type="project" value="UniProtKB-KW"/>
</dbReference>
<protein>
    <submittedName>
        <fullName evidence="11">Chloride channel protein, CIC family</fullName>
    </submittedName>
</protein>
<feature type="transmembrane region" description="Helical" evidence="10">
    <location>
        <begin position="12"/>
        <end position="31"/>
    </location>
</feature>
<keyword evidence="7" id="KW-0869">Chloride channel</keyword>
<dbReference type="EMBL" id="FPJE01000002">
    <property type="protein sequence ID" value="SFW18007.1"/>
    <property type="molecule type" value="Genomic_DNA"/>
</dbReference>
<accession>A0A1K1M4L5</accession>
<dbReference type="Gene3D" id="1.10.3080.10">
    <property type="entry name" value="Clc chloride channel"/>
    <property type="match status" value="1"/>
</dbReference>
<keyword evidence="8" id="KW-0868">Chloride</keyword>
<feature type="transmembrane region" description="Helical" evidence="10">
    <location>
        <begin position="107"/>
        <end position="128"/>
    </location>
</feature>
<keyword evidence="12" id="KW-1185">Reference proteome</keyword>
<evidence type="ECO:0000256" key="8">
    <source>
        <dbReference type="ARBA" id="ARBA00023214"/>
    </source>
</evidence>
<organism evidence="11 12">
    <name type="scientific">Sinomicrobium oceani</name>
    <dbReference type="NCBI Taxonomy" id="1150368"/>
    <lineage>
        <taxon>Bacteria</taxon>
        <taxon>Pseudomonadati</taxon>
        <taxon>Bacteroidota</taxon>
        <taxon>Flavobacteriia</taxon>
        <taxon>Flavobacteriales</taxon>
        <taxon>Flavobacteriaceae</taxon>
        <taxon>Sinomicrobium</taxon>
    </lineage>
</organism>
<feature type="transmembrane region" description="Helical" evidence="10">
    <location>
        <begin position="148"/>
        <end position="171"/>
    </location>
</feature>
<evidence type="ECO:0000256" key="3">
    <source>
        <dbReference type="ARBA" id="ARBA00022692"/>
    </source>
</evidence>
<evidence type="ECO:0000313" key="11">
    <source>
        <dbReference type="EMBL" id="SFW18007.1"/>
    </source>
</evidence>
<keyword evidence="5" id="KW-0406">Ion transport</keyword>
<reference evidence="11 12" key="1">
    <citation type="submission" date="2016-11" db="EMBL/GenBank/DDBJ databases">
        <authorList>
            <person name="Jaros S."/>
            <person name="Januszkiewicz K."/>
            <person name="Wedrychowicz H."/>
        </authorList>
    </citation>
    <scope>NUCLEOTIDE SEQUENCE [LARGE SCALE GENOMIC DNA]</scope>
    <source>
        <strain evidence="11 12">CGMCC 1.12145</strain>
    </source>
</reference>
<dbReference type="CDD" id="cd00400">
    <property type="entry name" value="Voltage_gated_ClC"/>
    <property type="match status" value="1"/>
</dbReference>
<keyword evidence="9" id="KW-0407">Ion channel</keyword>
<dbReference type="Pfam" id="PF00654">
    <property type="entry name" value="Voltage_CLC"/>
    <property type="match status" value="1"/>
</dbReference>
<dbReference type="InterPro" id="IPR050368">
    <property type="entry name" value="ClC-type_chloride_channel"/>
</dbReference>
<evidence type="ECO:0000313" key="12">
    <source>
        <dbReference type="Proteomes" id="UP000182248"/>
    </source>
</evidence>
<dbReference type="PANTHER" id="PTHR43427:SF6">
    <property type="entry name" value="CHLORIDE CHANNEL PROTEIN CLC-E"/>
    <property type="match status" value="1"/>
</dbReference>
<dbReference type="AlphaFoldDB" id="A0A1K1M4L5"/>
<feature type="transmembrane region" description="Helical" evidence="10">
    <location>
        <begin position="324"/>
        <end position="346"/>
    </location>
</feature>
<evidence type="ECO:0000256" key="6">
    <source>
        <dbReference type="ARBA" id="ARBA00023136"/>
    </source>
</evidence>
<proteinExistence type="predicted"/>
<sequence length="428" mass="46812">MKKNVIRKSYYGLVSAAAIVGFLSALLGFTLKRVTEYFETALFAHIKEWPWLFLVVLSVGITLIYFIRTYLFRGKRNKGIVEIFHTLDHRKDELPWYKIPSHYVNGFLTVVFGGSTGIEVSTVVATAAIGASAHRRKGIANRYKTELIGAGVAAGITALFGSPVAGFLFAVEVISRKINKTIGLSYGVAVLIAWGFVHLVDGERLFDFRVAQWKMTAVPFMIVLSGLAGLLAVYFTKSVIYIKKRFASIRNNVIRVNVGAVLVGIAVFFLPGIYGDSYHAIYEFMVPGLITHHPWGFVITLWCFIMIKPIAASLTLGAGGDGGVFAPSLVTGAVLGILVAVLSNYFFRTDLIVLNFALIGAGAMLSAAIHAPLTALFLTCAMAEGGYQLFIPVCIGVFVSKAIAKYLCNYTVYTYQREQKRLLIDVNG</sequence>
<dbReference type="PANTHER" id="PTHR43427">
    <property type="entry name" value="CHLORIDE CHANNEL PROTEIN CLC-E"/>
    <property type="match status" value="1"/>
</dbReference>
<dbReference type="RefSeq" id="WP_072315659.1">
    <property type="nucleotide sequence ID" value="NZ_FPJE01000002.1"/>
</dbReference>
<keyword evidence="4 10" id="KW-1133">Transmembrane helix</keyword>
<dbReference type="InterPro" id="IPR001807">
    <property type="entry name" value="ClC"/>
</dbReference>
<evidence type="ECO:0000256" key="2">
    <source>
        <dbReference type="ARBA" id="ARBA00022448"/>
    </source>
</evidence>
<feature type="transmembrane region" description="Helical" evidence="10">
    <location>
        <begin position="51"/>
        <end position="71"/>
    </location>
</feature>
<feature type="transmembrane region" description="Helical" evidence="10">
    <location>
        <begin position="389"/>
        <end position="407"/>
    </location>
</feature>
<comment type="subcellular location">
    <subcellularLocation>
        <location evidence="1">Membrane</location>
        <topology evidence="1">Multi-pass membrane protein</topology>
    </subcellularLocation>
</comment>
<feature type="transmembrane region" description="Helical" evidence="10">
    <location>
        <begin position="254"/>
        <end position="274"/>
    </location>
</feature>
<dbReference type="PRINTS" id="PR00762">
    <property type="entry name" value="CLCHANNEL"/>
</dbReference>
<feature type="transmembrane region" description="Helical" evidence="10">
    <location>
        <begin position="352"/>
        <end position="377"/>
    </location>
</feature>
<dbReference type="OrthoDB" id="9812438at2"/>
<gene>
    <name evidence="11" type="ORF">SAMN02927921_00373</name>
</gene>
<evidence type="ECO:0000256" key="7">
    <source>
        <dbReference type="ARBA" id="ARBA00023173"/>
    </source>
</evidence>
<feature type="transmembrane region" description="Helical" evidence="10">
    <location>
        <begin position="183"/>
        <end position="200"/>
    </location>
</feature>
<keyword evidence="3 10" id="KW-0812">Transmembrane</keyword>
<evidence type="ECO:0000256" key="5">
    <source>
        <dbReference type="ARBA" id="ARBA00023065"/>
    </source>
</evidence>
<evidence type="ECO:0000256" key="10">
    <source>
        <dbReference type="SAM" id="Phobius"/>
    </source>
</evidence>
<dbReference type="GO" id="GO:0005254">
    <property type="term" value="F:chloride channel activity"/>
    <property type="evidence" value="ECO:0007669"/>
    <property type="project" value="UniProtKB-KW"/>
</dbReference>
<dbReference type="STRING" id="1150368.SAMN02927921_00373"/>
<evidence type="ECO:0000256" key="4">
    <source>
        <dbReference type="ARBA" id="ARBA00022989"/>
    </source>
</evidence>
<dbReference type="Proteomes" id="UP000182248">
    <property type="component" value="Unassembled WGS sequence"/>
</dbReference>
<keyword evidence="2" id="KW-0813">Transport</keyword>
<name>A0A1K1M4L5_9FLAO</name>
<evidence type="ECO:0000256" key="1">
    <source>
        <dbReference type="ARBA" id="ARBA00004141"/>
    </source>
</evidence>
<keyword evidence="6 10" id="KW-0472">Membrane</keyword>
<evidence type="ECO:0000256" key="9">
    <source>
        <dbReference type="ARBA" id="ARBA00023303"/>
    </source>
</evidence>
<dbReference type="InterPro" id="IPR014743">
    <property type="entry name" value="Cl-channel_core"/>
</dbReference>
<dbReference type="SUPFAM" id="SSF81340">
    <property type="entry name" value="Clc chloride channel"/>
    <property type="match status" value="1"/>
</dbReference>
<feature type="transmembrane region" description="Helical" evidence="10">
    <location>
        <begin position="220"/>
        <end position="242"/>
    </location>
</feature>